<proteinExistence type="predicted"/>
<dbReference type="InterPro" id="IPR047654">
    <property type="entry name" value="IS1634_transpos"/>
</dbReference>
<reference evidence="1 2" key="1">
    <citation type="journal article" date="2020" name="Front. Microbiol.">
        <title>Single-cell genomics of novel Actinobacteria with the Wood-Ljungdahl pathway discovered in a serpentinizing system.</title>
        <authorList>
            <person name="Merino N."/>
            <person name="Kawai M."/>
            <person name="Boyd E.S."/>
            <person name="Colman D.R."/>
            <person name="McGlynn S.E."/>
            <person name="Nealson K.H."/>
            <person name="Kurokawa K."/>
            <person name="Hongoh Y."/>
        </authorList>
    </citation>
    <scope>NUCLEOTIDE SEQUENCE [LARGE SCALE GENOMIC DNA]</scope>
    <source>
        <strain evidence="1 2">S03</strain>
    </source>
</reference>
<evidence type="ECO:0000313" key="2">
    <source>
        <dbReference type="Proteomes" id="UP000574717"/>
    </source>
</evidence>
<dbReference type="PANTHER" id="PTHR34614">
    <property type="match status" value="1"/>
</dbReference>
<dbReference type="AlphaFoldDB" id="A0A6V8NFF9"/>
<accession>A0A6V8NFF9</accession>
<name>A0A6V8NFF9_9ACTN</name>
<dbReference type="NCBIfam" id="NF033559">
    <property type="entry name" value="transpos_IS1634"/>
    <property type="match status" value="1"/>
</dbReference>
<dbReference type="PANTHER" id="PTHR34614:SF2">
    <property type="entry name" value="TRANSPOSASE IS4-LIKE DOMAIN-CONTAINING PROTEIN"/>
    <property type="match status" value="1"/>
</dbReference>
<dbReference type="Proteomes" id="UP000574717">
    <property type="component" value="Unassembled WGS sequence"/>
</dbReference>
<evidence type="ECO:0000313" key="1">
    <source>
        <dbReference type="EMBL" id="GFP18999.1"/>
    </source>
</evidence>
<organism evidence="1 2">
    <name type="scientific">Candidatus Hakubella thermalkaliphila</name>
    <dbReference type="NCBI Taxonomy" id="2754717"/>
    <lineage>
        <taxon>Bacteria</taxon>
        <taxon>Bacillati</taxon>
        <taxon>Actinomycetota</taxon>
        <taxon>Actinomycetota incertae sedis</taxon>
        <taxon>Candidatus Hakubellales</taxon>
        <taxon>Candidatus Hakubellaceae</taxon>
        <taxon>Candidatus Hakubella</taxon>
    </lineage>
</organism>
<comment type="caution">
    <text evidence="1">The sequence shown here is derived from an EMBL/GenBank/DDBJ whole genome shotgun (WGS) entry which is preliminary data.</text>
</comment>
<dbReference type="EMBL" id="BLRU01000028">
    <property type="protein sequence ID" value="GFP18999.1"/>
    <property type="molecule type" value="Genomic_DNA"/>
</dbReference>
<protein>
    <submittedName>
        <fullName evidence="1">Uncharacterized protein</fullName>
    </submittedName>
</protein>
<sequence>MCNITLGRQPLYELGQWVQSIDPSCFGLSVENLRIFNDDRFARALDKLYLADRASLMTEVVVKMIEEVDLELSRIHNDSTTVKAYGKIPGKTITGLELARGNSKDHRPDLKQLVFSLSISSDGAVPVHYKTYSGDRTDDTMHIETWTTVSKITRKHDFIYVADCKVCTSNQLGYIVGKGGRVITTVPNTWKEAMTFKEGLRLEKKGGKRIWRRKIPGGWGEVEYYSLFCGDYSTEKAGYRMYWYHSSEKRKNDALSREQKLQKVESNLLNLLPKLNKKKLKMREEIEKRIEEILKKYKVKKFLKISLTEVRQSYRVQIGRGRPGPKTKYKKCVEMVYSLVWERNKEALKREKNVDGIFPLLTTDDSLSAKEVLRAYKYQPRLEKRFTQFKSVHEAAPLLFKKIERVEEIMFLFFLSLMIQAIIEREVRLKMKEWGIKTLPIYPESRDAYHPTTSKILDAFDGISSYQVRMGQMTKEFRDSLTQTQEQILNLLGISSDYYWGQSVVEGEKSEKT</sequence>
<gene>
    <name evidence="1" type="ORF">HKBW3S03_00503</name>
</gene>